<sequence length="85" mass="9851">MAYWSYWDLENLLKEISIQGDMIYSCSFLAEVNYKEVIDDSLKGLLASLKCMVDVLINLMRPRRMEETMENISLFPHSKEALEGA</sequence>
<proteinExistence type="predicted"/>
<dbReference type="AlphaFoldDB" id="A0A151MHD8"/>
<evidence type="ECO:0000313" key="1">
    <source>
        <dbReference type="EMBL" id="KYO23946.1"/>
    </source>
</evidence>
<evidence type="ECO:0000313" key="2">
    <source>
        <dbReference type="Proteomes" id="UP000050525"/>
    </source>
</evidence>
<reference evidence="1 2" key="1">
    <citation type="journal article" date="2012" name="Genome Biol.">
        <title>Sequencing three crocodilian genomes to illuminate the evolution of archosaurs and amniotes.</title>
        <authorList>
            <person name="St John J.A."/>
            <person name="Braun E.L."/>
            <person name="Isberg S.R."/>
            <person name="Miles L.G."/>
            <person name="Chong A.Y."/>
            <person name="Gongora J."/>
            <person name="Dalzell P."/>
            <person name="Moran C."/>
            <person name="Bed'hom B."/>
            <person name="Abzhanov A."/>
            <person name="Burgess S.C."/>
            <person name="Cooksey A.M."/>
            <person name="Castoe T.A."/>
            <person name="Crawford N.G."/>
            <person name="Densmore L.D."/>
            <person name="Drew J.C."/>
            <person name="Edwards S.V."/>
            <person name="Faircloth B.C."/>
            <person name="Fujita M.K."/>
            <person name="Greenwold M.J."/>
            <person name="Hoffmann F.G."/>
            <person name="Howard J.M."/>
            <person name="Iguchi T."/>
            <person name="Janes D.E."/>
            <person name="Khan S.Y."/>
            <person name="Kohno S."/>
            <person name="de Koning A.J."/>
            <person name="Lance S.L."/>
            <person name="McCarthy F.M."/>
            <person name="McCormack J.E."/>
            <person name="Merchant M.E."/>
            <person name="Peterson D.G."/>
            <person name="Pollock D.D."/>
            <person name="Pourmand N."/>
            <person name="Raney B.J."/>
            <person name="Roessler K.A."/>
            <person name="Sanford J.R."/>
            <person name="Sawyer R.H."/>
            <person name="Schmidt C.J."/>
            <person name="Triplett E.W."/>
            <person name="Tuberville T.D."/>
            <person name="Venegas-Anaya M."/>
            <person name="Howard J.T."/>
            <person name="Jarvis E.D."/>
            <person name="Guillette L.J.Jr."/>
            <person name="Glenn T.C."/>
            <person name="Green R.E."/>
            <person name="Ray D.A."/>
        </authorList>
    </citation>
    <scope>NUCLEOTIDE SEQUENCE [LARGE SCALE GENOMIC DNA]</scope>
    <source>
        <strain evidence="1">KSC_2009_1</strain>
    </source>
</reference>
<protein>
    <submittedName>
        <fullName evidence="1">Uncharacterized protein</fullName>
    </submittedName>
</protein>
<gene>
    <name evidence="1" type="ORF">Y1Q_0015911</name>
</gene>
<name>A0A151MHD8_ALLMI</name>
<comment type="caution">
    <text evidence="1">The sequence shown here is derived from an EMBL/GenBank/DDBJ whole genome shotgun (WGS) entry which is preliminary data.</text>
</comment>
<dbReference type="EMBL" id="AKHW03006164">
    <property type="protein sequence ID" value="KYO23946.1"/>
    <property type="molecule type" value="Genomic_DNA"/>
</dbReference>
<organism evidence="1 2">
    <name type="scientific">Alligator mississippiensis</name>
    <name type="common">American alligator</name>
    <dbReference type="NCBI Taxonomy" id="8496"/>
    <lineage>
        <taxon>Eukaryota</taxon>
        <taxon>Metazoa</taxon>
        <taxon>Chordata</taxon>
        <taxon>Craniata</taxon>
        <taxon>Vertebrata</taxon>
        <taxon>Euteleostomi</taxon>
        <taxon>Archelosauria</taxon>
        <taxon>Archosauria</taxon>
        <taxon>Crocodylia</taxon>
        <taxon>Alligatoridae</taxon>
        <taxon>Alligatorinae</taxon>
        <taxon>Alligator</taxon>
    </lineage>
</organism>
<dbReference type="Proteomes" id="UP000050525">
    <property type="component" value="Unassembled WGS sequence"/>
</dbReference>
<accession>A0A151MHD8</accession>
<keyword evidence="2" id="KW-1185">Reference proteome</keyword>